<keyword evidence="8" id="KW-0274">FAD</keyword>
<evidence type="ECO:0000256" key="2">
    <source>
        <dbReference type="ARBA" id="ARBA00001974"/>
    </source>
</evidence>
<evidence type="ECO:0000256" key="6">
    <source>
        <dbReference type="ARBA" id="ARBA00022630"/>
    </source>
</evidence>
<dbReference type="FunFam" id="3.40.50.80:FF:000011">
    <property type="entry name" value="Sulfite reductase flavoprotein component"/>
    <property type="match status" value="1"/>
</dbReference>
<gene>
    <name evidence="15" type="ORF">Amon01_000061000</name>
</gene>
<name>A0A9W6YRQ9_AMBMO</name>
<dbReference type="SUPFAM" id="SSF63380">
    <property type="entry name" value="Riboflavin synthase domain-like"/>
    <property type="match status" value="1"/>
</dbReference>
<dbReference type="InterPro" id="IPR017938">
    <property type="entry name" value="Riboflavin_synthase-like_b-brl"/>
</dbReference>
<evidence type="ECO:0000256" key="5">
    <source>
        <dbReference type="ARBA" id="ARBA00022448"/>
    </source>
</evidence>
<dbReference type="Gene3D" id="1.20.990.10">
    <property type="entry name" value="NADPH-cytochrome p450 Reductase, Chain A, domain 3"/>
    <property type="match status" value="1"/>
</dbReference>
<dbReference type="Gene3D" id="3.40.50.80">
    <property type="entry name" value="Nucleotide-binding domain of ferredoxin-NADP reductase (FNR) module"/>
    <property type="match status" value="1"/>
</dbReference>
<dbReference type="InterPro" id="IPR023173">
    <property type="entry name" value="NADPH_Cyt_P450_Rdtase_alpha"/>
</dbReference>
<comment type="cofactor">
    <cofactor evidence="2">
        <name>FAD</name>
        <dbReference type="ChEBI" id="CHEBI:57692"/>
    </cofactor>
</comment>
<dbReference type="GO" id="GO:0050660">
    <property type="term" value="F:flavin adenine dinucleotide binding"/>
    <property type="evidence" value="ECO:0007669"/>
    <property type="project" value="TreeGrafter"/>
</dbReference>
<dbReference type="FunFam" id="1.20.990.10:FF:000010">
    <property type="entry name" value="Sulfite reductase [NADPH] flavoprotein component"/>
    <property type="match status" value="1"/>
</dbReference>
<keyword evidence="9" id="KW-0521">NADP</keyword>
<dbReference type="Gene3D" id="2.40.30.10">
    <property type="entry name" value="Translation factors"/>
    <property type="match status" value="1"/>
</dbReference>
<proteinExistence type="predicted"/>
<dbReference type="InterPro" id="IPR001433">
    <property type="entry name" value="OxRdtase_FAD/NAD-bd"/>
</dbReference>
<dbReference type="Pfam" id="PF00175">
    <property type="entry name" value="NAD_binding_1"/>
    <property type="match status" value="1"/>
</dbReference>
<feature type="domain" description="FAD-binding FR-type" evidence="14">
    <location>
        <begin position="670"/>
        <end position="901"/>
    </location>
</feature>
<dbReference type="CDD" id="cd06207">
    <property type="entry name" value="CyPoR_like"/>
    <property type="match status" value="1"/>
</dbReference>
<dbReference type="AlphaFoldDB" id="A0A9W6YRQ9"/>
<protein>
    <recommendedName>
        <fullName evidence="4">assimilatory sulfite reductase (NADPH)</fullName>
        <ecNumber evidence="4">1.8.1.2</ecNumber>
    </recommendedName>
</protein>
<dbReference type="EC" id="1.8.1.2" evidence="4"/>
<evidence type="ECO:0000313" key="16">
    <source>
        <dbReference type="Proteomes" id="UP001165063"/>
    </source>
</evidence>
<dbReference type="InterPro" id="IPR003097">
    <property type="entry name" value="CysJ-like_FAD-binding"/>
</dbReference>
<organism evidence="15 16">
    <name type="scientific">Ambrosiozyma monospora</name>
    <name type="common">Yeast</name>
    <name type="synonym">Endomycopsis monosporus</name>
    <dbReference type="NCBI Taxonomy" id="43982"/>
    <lineage>
        <taxon>Eukaryota</taxon>
        <taxon>Fungi</taxon>
        <taxon>Dikarya</taxon>
        <taxon>Ascomycota</taxon>
        <taxon>Saccharomycotina</taxon>
        <taxon>Pichiomycetes</taxon>
        <taxon>Pichiales</taxon>
        <taxon>Pichiaceae</taxon>
        <taxon>Ambrosiozyma</taxon>
    </lineage>
</organism>
<comment type="pathway">
    <text evidence="3">Sulfur metabolism; hydrogen sulfide biosynthesis; hydrogen sulfide from sulfite (NADPH route): step 1/1.</text>
</comment>
<keyword evidence="10" id="KW-0249">Electron transport</keyword>
<dbReference type="GO" id="GO:0004783">
    <property type="term" value="F:sulfite reductase (NADPH) activity"/>
    <property type="evidence" value="ECO:0007669"/>
    <property type="project" value="UniProtKB-EC"/>
</dbReference>
<dbReference type="InterPro" id="IPR001709">
    <property type="entry name" value="Flavoprot_Pyr_Nucl_cyt_Rdtase"/>
</dbReference>
<evidence type="ECO:0000256" key="11">
    <source>
        <dbReference type="ARBA" id="ARBA00023002"/>
    </source>
</evidence>
<dbReference type="SUPFAM" id="SSF53323">
    <property type="entry name" value="Pyruvate-ferredoxin oxidoreductase, PFOR, domain III"/>
    <property type="match status" value="1"/>
</dbReference>
<comment type="catalytic activity">
    <reaction evidence="12">
        <text>hydrogen sulfide + 3 NADP(+) + 3 H2O = sulfite + 3 NADPH + 4 H(+)</text>
        <dbReference type="Rhea" id="RHEA:13801"/>
        <dbReference type="ChEBI" id="CHEBI:15377"/>
        <dbReference type="ChEBI" id="CHEBI:15378"/>
        <dbReference type="ChEBI" id="CHEBI:17359"/>
        <dbReference type="ChEBI" id="CHEBI:29919"/>
        <dbReference type="ChEBI" id="CHEBI:57783"/>
        <dbReference type="ChEBI" id="CHEBI:58349"/>
        <dbReference type="EC" id="1.8.1.2"/>
    </reaction>
</comment>
<dbReference type="InterPro" id="IPR017927">
    <property type="entry name" value="FAD-bd_FR_type"/>
</dbReference>
<keyword evidence="7" id="KW-0288">FMN</keyword>
<dbReference type="PANTHER" id="PTHR19384">
    <property type="entry name" value="NITRIC OXIDE SYNTHASE-RELATED"/>
    <property type="match status" value="1"/>
</dbReference>
<accession>A0A9W6YRQ9</accession>
<keyword evidence="6" id="KW-0285">Flavoprotein</keyword>
<evidence type="ECO:0000256" key="9">
    <source>
        <dbReference type="ARBA" id="ARBA00022857"/>
    </source>
</evidence>
<keyword evidence="11" id="KW-0560">Oxidoreductase</keyword>
<evidence type="ECO:0000256" key="3">
    <source>
        <dbReference type="ARBA" id="ARBA00004774"/>
    </source>
</evidence>
<evidence type="ECO:0000256" key="8">
    <source>
        <dbReference type="ARBA" id="ARBA00022827"/>
    </source>
</evidence>
<dbReference type="InterPro" id="IPR002869">
    <property type="entry name" value="Pyrv_flavodox_OxRed_cen"/>
</dbReference>
<dbReference type="Gene3D" id="3.40.50.970">
    <property type="match status" value="1"/>
</dbReference>
<evidence type="ECO:0000256" key="1">
    <source>
        <dbReference type="ARBA" id="ARBA00001917"/>
    </source>
</evidence>
<comment type="function">
    <text evidence="13">This enzyme catalyzes the 6-electron reduction of sulfite to sulfide. This is one of several activities required for the biosynthesis of L-cysteine from sulfate.</text>
</comment>
<comment type="cofactor">
    <cofactor evidence="1">
        <name>FMN</name>
        <dbReference type="ChEBI" id="CHEBI:58210"/>
    </cofactor>
</comment>
<reference evidence="15" key="1">
    <citation type="submission" date="2023-04" db="EMBL/GenBank/DDBJ databases">
        <title>Ambrosiozyma monospora NBRC 1965.</title>
        <authorList>
            <person name="Ichikawa N."/>
            <person name="Sato H."/>
            <person name="Tonouchi N."/>
        </authorList>
    </citation>
    <scope>NUCLEOTIDE SEQUENCE</scope>
    <source>
        <strain evidence="15">NBRC 1965</strain>
    </source>
</reference>
<dbReference type="PANTHER" id="PTHR19384:SF109">
    <property type="entry name" value="SULFITE REDUCTASE [NADPH] FLAVOPROTEIN COMPONENT"/>
    <property type="match status" value="1"/>
</dbReference>
<comment type="caution">
    <text evidence="15">The sequence shown here is derived from an EMBL/GenBank/DDBJ whole genome shotgun (WGS) entry which is preliminary data.</text>
</comment>
<dbReference type="EMBL" id="BSXU01000167">
    <property type="protein sequence ID" value="GMG19624.1"/>
    <property type="molecule type" value="Genomic_DNA"/>
</dbReference>
<evidence type="ECO:0000256" key="4">
    <source>
        <dbReference type="ARBA" id="ARBA00012604"/>
    </source>
</evidence>
<dbReference type="SUPFAM" id="SSF52343">
    <property type="entry name" value="Ferredoxin reductase-like, C-terminal NADP-linked domain"/>
    <property type="match status" value="1"/>
</dbReference>
<dbReference type="PROSITE" id="PS51384">
    <property type="entry name" value="FAD_FR"/>
    <property type="match status" value="1"/>
</dbReference>
<dbReference type="InterPro" id="IPR009014">
    <property type="entry name" value="Transketo_C/PFOR_II"/>
</dbReference>
<dbReference type="Pfam" id="PF00667">
    <property type="entry name" value="FAD_binding_1"/>
    <property type="match status" value="1"/>
</dbReference>
<evidence type="ECO:0000256" key="12">
    <source>
        <dbReference type="ARBA" id="ARBA00052219"/>
    </source>
</evidence>
<evidence type="ECO:0000259" key="14">
    <source>
        <dbReference type="PROSITE" id="PS51384"/>
    </source>
</evidence>
<evidence type="ECO:0000256" key="10">
    <source>
        <dbReference type="ARBA" id="ARBA00022982"/>
    </source>
</evidence>
<sequence>MPSISQRVEEHSISSSAALTSASISSPFGLPLDPHELKGKALTTPYNLLLSTNYLLSNTIFNYKLPGQFEESENIDNILSLWANLQRKNLNKKTPKIHNLDIRSGSGDLLFGYLNNAKEHEHISVVLSNAALTHMEPVLLKYHGTYNSLPISFQVSAVDFNSQNGNLVSTSAAALSVARNLKLPVLTSFNGVEAQHFSIVSSVLAQLKVANVHLFDGLASLKTNQTIGAVLPSSQIDEISKKLYAALSDKIEKVHSTSKISLALSELNKILNTNYQPFEQYGDKNAETTFVVYSTSEQTVNLFKQIPKINSKVGVIVARVPLPFETAEFNKLVFKNSKKLVVVTEALGATNSLKLDIQASLFFDGVFIEVVDASYPSGVEFGATQLESLLNQHILTSEIASAGSFFRFITNDNSRFIDVPSKITHSLSLVPDLNIKYRPKFDNSLNAGLFQVDLQVGNVVGNRVDVTFVEDAAILNKLNVLKDLKPSGSVLVLGAVDEKFDEEKLITKTLSTKTKQLLAAKKFNLTFLDLNAIGDEEGTKGRTSSIAIQVAFWKLAYPELDVAAIVTKILQAFGSEAELLAAVIAEEVEKIQEIGLKEIKYSEDWLKLELAEEEDVPFAEFKETSFKPNPREDFIDETVVKVENSNQVTKKLMFKEAYGVDTALRPDLPVENFIVKVKENKRLTPAEYSRNIFHIEFDITGTGLKYNIGEALGVHGRNNPQLVDQFIELYGLNPNDLVEVVSKENEQIFEIRTLRQALIENIDLLGKPPKRFYESLAEFTKDDKEKAKLTELVSPAGAELLKTFQDEKFYNYIDIFEIFKSARPSAQDLVQIIPPLKRREYSIASSQKLHPNEVHLLIVVVDWVDTNGNVRYGQCSKYLSDLAVGQELVVSVKPSIMKLPPKTTQPIVMAGLGTGLAPFKAFLEERQYQLEQGQEIGEAYLYLGSRHKREEYLYGEYWESFMAAGVLTHLGAAFSRDQPQKVYIQDKIRENINELTELIAQKTGHFYLCGPTWPVPDITACLEDVLEKDAGERGVKIDSAKEVEEMKEDGRYVLEVY</sequence>
<keyword evidence="5" id="KW-0813">Transport</keyword>
<dbReference type="InterPro" id="IPR039261">
    <property type="entry name" value="FNR_nucleotide-bd"/>
</dbReference>
<dbReference type="PRINTS" id="PR00371">
    <property type="entry name" value="FPNCR"/>
</dbReference>
<dbReference type="GO" id="GO:0010181">
    <property type="term" value="F:FMN binding"/>
    <property type="evidence" value="ECO:0007669"/>
    <property type="project" value="TreeGrafter"/>
</dbReference>
<evidence type="ECO:0000256" key="7">
    <source>
        <dbReference type="ARBA" id="ARBA00022643"/>
    </source>
</evidence>
<dbReference type="Proteomes" id="UP001165063">
    <property type="component" value="Unassembled WGS sequence"/>
</dbReference>
<evidence type="ECO:0000256" key="13">
    <source>
        <dbReference type="ARBA" id="ARBA00059320"/>
    </source>
</evidence>
<dbReference type="Gene3D" id="3.40.920.10">
    <property type="entry name" value="Pyruvate-ferredoxin oxidoreductase, PFOR, domain III"/>
    <property type="match status" value="1"/>
</dbReference>
<keyword evidence="16" id="KW-1185">Reference proteome</keyword>
<evidence type="ECO:0000313" key="15">
    <source>
        <dbReference type="EMBL" id="GMG19624.1"/>
    </source>
</evidence>
<dbReference type="OrthoDB" id="1856718at2759"/>
<dbReference type="SUPFAM" id="SSF52922">
    <property type="entry name" value="TK C-terminal domain-like"/>
    <property type="match status" value="1"/>
</dbReference>
<dbReference type="GO" id="GO:0005829">
    <property type="term" value="C:cytosol"/>
    <property type="evidence" value="ECO:0007669"/>
    <property type="project" value="TreeGrafter"/>
</dbReference>